<dbReference type="OrthoDB" id="9801785at2"/>
<dbReference type="RefSeq" id="WP_145154251.1">
    <property type="nucleotide sequence ID" value="NZ_VNIM01000081.1"/>
</dbReference>
<keyword evidence="1" id="KW-0520">NAD</keyword>
<evidence type="ECO:0000256" key="1">
    <source>
        <dbReference type="ARBA" id="ARBA00023027"/>
    </source>
</evidence>
<dbReference type="Pfam" id="PF01370">
    <property type="entry name" value="Epimerase"/>
    <property type="match status" value="1"/>
</dbReference>
<protein>
    <submittedName>
        <fullName evidence="3">NAD-dependent epimerase/dehydratase family protein</fullName>
    </submittedName>
</protein>
<dbReference type="SUPFAM" id="SSF51735">
    <property type="entry name" value="NAD(P)-binding Rossmann-fold domains"/>
    <property type="match status" value="1"/>
</dbReference>
<name>A0A558QX67_9SPHN</name>
<reference evidence="3 4" key="1">
    <citation type="submission" date="2019-07" db="EMBL/GenBank/DDBJ databases">
        <title>Sphingomonas solaris sp. nov., isolated from a solar panel from Boston, Massachusetts.</title>
        <authorList>
            <person name="Tanner K."/>
            <person name="Pascual J."/>
            <person name="Mancuso C."/>
            <person name="Pereto J."/>
            <person name="Khalil A."/>
            <person name="Vilanova C."/>
        </authorList>
    </citation>
    <scope>NUCLEOTIDE SEQUENCE [LARGE SCALE GENOMIC DNA]</scope>
    <source>
        <strain evidence="3 4">R4DWN</strain>
    </source>
</reference>
<feature type="domain" description="NAD-dependent epimerase/dehydratase" evidence="2">
    <location>
        <begin position="3"/>
        <end position="237"/>
    </location>
</feature>
<accession>A0A558QX67</accession>
<dbReference type="Proteomes" id="UP000318681">
    <property type="component" value="Unassembled WGS sequence"/>
</dbReference>
<sequence>MTILVTGAAGFIGFHVANRLLARGERVLGIDSLNDYYSVPLKRDRLAAIAAAHGDASRFVQVDFADHVALEAALAGEPIERIVHLGAQAGVRHSIEHPRDYVQANLVGHLNMLEVARGRGVPMVYASSSSVYGGNETSPFRVEDRVDRPLSLYAATKKADELMSETYAHLYRLPLTGLRFFTVYGPWGRPDMAMWLFTDAILHGRPITVFNGGDMRRDFTYVDDIVSGIVAALDNPPPDDGTEKAGGSRSPHRLYNIGNNRSEELGRLIEIVEAACGRPAIRDYRPMQPGDVKETYADIGAIQRDLGFAPTTTIAEGVPRFVAWFRSYHGV</sequence>
<evidence type="ECO:0000313" key="3">
    <source>
        <dbReference type="EMBL" id="TVV71662.1"/>
    </source>
</evidence>
<proteinExistence type="predicted"/>
<dbReference type="InterPro" id="IPR001509">
    <property type="entry name" value="Epimerase_deHydtase"/>
</dbReference>
<evidence type="ECO:0000313" key="4">
    <source>
        <dbReference type="Proteomes" id="UP000318681"/>
    </source>
</evidence>
<gene>
    <name evidence="3" type="ORF">FOY91_16210</name>
</gene>
<dbReference type="PANTHER" id="PTHR43574">
    <property type="entry name" value="EPIMERASE-RELATED"/>
    <property type="match status" value="1"/>
</dbReference>
<dbReference type="InterPro" id="IPR036291">
    <property type="entry name" value="NAD(P)-bd_dom_sf"/>
</dbReference>
<dbReference type="Gene3D" id="3.40.50.720">
    <property type="entry name" value="NAD(P)-binding Rossmann-like Domain"/>
    <property type="match status" value="1"/>
</dbReference>
<dbReference type="AlphaFoldDB" id="A0A558QX67"/>
<dbReference type="PRINTS" id="PR01713">
    <property type="entry name" value="NUCEPIMERASE"/>
</dbReference>
<dbReference type="EMBL" id="VNIM01000081">
    <property type="protein sequence ID" value="TVV71662.1"/>
    <property type="molecule type" value="Genomic_DNA"/>
</dbReference>
<keyword evidence="4" id="KW-1185">Reference proteome</keyword>
<comment type="caution">
    <text evidence="3">The sequence shown here is derived from an EMBL/GenBank/DDBJ whole genome shotgun (WGS) entry which is preliminary data.</text>
</comment>
<evidence type="ECO:0000259" key="2">
    <source>
        <dbReference type="Pfam" id="PF01370"/>
    </source>
</evidence>
<organism evidence="3 4">
    <name type="scientific">Alterirhizorhabdus solaris</name>
    <dbReference type="NCBI Taxonomy" id="2529389"/>
    <lineage>
        <taxon>Bacteria</taxon>
        <taxon>Pseudomonadati</taxon>
        <taxon>Pseudomonadota</taxon>
        <taxon>Alphaproteobacteria</taxon>
        <taxon>Sphingomonadales</taxon>
        <taxon>Rhizorhabdaceae</taxon>
        <taxon>Alterirhizorhabdus</taxon>
    </lineage>
</organism>